<evidence type="ECO:0000313" key="3">
    <source>
        <dbReference type="EMBL" id="KAK1660716.1"/>
    </source>
</evidence>
<feature type="domain" description="F-box/LRR-repeat protein 15/At3g58940/PEG3-like LRR" evidence="2">
    <location>
        <begin position="4"/>
        <end position="199"/>
    </location>
</feature>
<proteinExistence type="predicted"/>
<dbReference type="InterPro" id="IPR055302">
    <property type="entry name" value="F-box_dom-containing"/>
</dbReference>
<protein>
    <recommendedName>
        <fullName evidence="5">FBD domain-containing protein</fullName>
    </recommendedName>
</protein>
<evidence type="ECO:0000259" key="2">
    <source>
        <dbReference type="Pfam" id="PF24758"/>
    </source>
</evidence>
<dbReference type="SUPFAM" id="SSF52047">
    <property type="entry name" value="RNI-like"/>
    <property type="match status" value="1"/>
</dbReference>
<reference evidence="3" key="1">
    <citation type="submission" date="2023-07" db="EMBL/GenBank/DDBJ databases">
        <title>A chromosome-level genome assembly of Lolium multiflorum.</title>
        <authorList>
            <person name="Chen Y."/>
            <person name="Copetti D."/>
            <person name="Kolliker R."/>
            <person name="Studer B."/>
        </authorList>
    </citation>
    <scope>NUCLEOTIDE SEQUENCE</scope>
    <source>
        <strain evidence="3">02402/16</strain>
        <tissue evidence="3">Leaf</tissue>
    </source>
</reference>
<dbReference type="Pfam" id="PF24758">
    <property type="entry name" value="LRR_At5g56370"/>
    <property type="match status" value="1"/>
</dbReference>
<dbReference type="InterPro" id="IPR006566">
    <property type="entry name" value="FBD"/>
</dbReference>
<gene>
    <name evidence="3" type="ORF">QYE76_048875</name>
</gene>
<evidence type="ECO:0008006" key="5">
    <source>
        <dbReference type="Google" id="ProtNLM"/>
    </source>
</evidence>
<keyword evidence="4" id="KW-1185">Reference proteome</keyword>
<feature type="domain" description="FBD" evidence="1">
    <location>
        <begin position="215"/>
        <end position="258"/>
    </location>
</feature>
<dbReference type="PANTHER" id="PTHR32141">
    <property type="match status" value="1"/>
</dbReference>
<evidence type="ECO:0000259" key="1">
    <source>
        <dbReference type="Pfam" id="PF08387"/>
    </source>
</evidence>
<dbReference type="Proteomes" id="UP001231189">
    <property type="component" value="Unassembled WGS sequence"/>
</dbReference>
<accession>A0AAD8WGB6</accession>
<sequence length="323" mass="36051">MLTRRYQLPSSVLLCASALVVAKISYYDFPKEVTHLPTFPLLKKLSLCCVYIAGDAFHGLLSGCHVLESLYLERLNDRGSFQISSETLTSVGLCNCFLVQGELIIKYAPRLERLLLPRPGRGAYNLRVISAPKLEILGLLSPCISQLEIANIFFKSLAPASLNNTMRTVKILALEFSVADLDATIGVLRCFPCIEKLYVNFMKWLNIPVNKHVHPTDPVKCPEINLKELVLSNYKGSEQDFCFAKFFVLNAQVLKKIRLGVIDKISMELLADHQYRLLEVGTSASPDVQVEFVASTVGHNYMSLDAHDLSIADPFASSYSQME</sequence>
<dbReference type="EMBL" id="JAUUTY010000003">
    <property type="protein sequence ID" value="KAK1660716.1"/>
    <property type="molecule type" value="Genomic_DNA"/>
</dbReference>
<comment type="caution">
    <text evidence="3">The sequence shown here is derived from an EMBL/GenBank/DDBJ whole genome shotgun (WGS) entry which is preliminary data.</text>
</comment>
<dbReference type="PANTHER" id="PTHR32141:SF45">
    <property type="entry name" value="OS07G0285200 PROTEIN"/>
    <property type="match status" value="1"/>
</dbReference>
<dbReference type="AlphaFoldDB" id="A0AAD8WGB6"/>
<organism evidence="3 4">
    <name type="scientific">Lolium multiflorum</name>
    <name type="common">Italian ryegrass</name>
    <name type="synonym">Lolium perenne subsp. multiflorum</name>
    <dbReference type="NCBI Taxonomy" id="4521"/>
    <lineage>
        <taxon>Eukaryota</taxon>
        <taxon>Viridiplantae</taxon>
        <taxon>Streptophyta</taxon>
        <taxon>Embryophyta</taxon>
        <taxon>Tracheophyta</taxon>
        <taxon>Spermatophyta</taxon>
        <taxon>Magnoliopsida</taxon>
        <taxon>Liliopsida</taxon>
        <taxon>Poales</taxon>
        <taxon>Poaceae</taxon>
        <taxon>BOP clade</taxon>
        <taxon>Pooideae</taxon>
        <taxon>Poodae</taxon>
        <taxon>Poeae</taxon>
        <taxon>Poeae Chloroplast Group 2 (Poeae type)</taxon>
        <taxon>Loliodinae</taxon>
        <taxon>Loliinae</taxon>
        <taxon>Lolium</taxon>
    </lineage>
</organism>
<name>A0AAD8WGB6_LOLMU</name>
<evidence type="ECO:0000313" key="4">
    <source>
        <dbReference type="Proteomes" id="UP001231189"/>
    </source>
</evidence>
<dbReference type="Pfam" id="PF08387">
    <property type="entry name" value="FBD"/>
    <property type="match status" value="1"/>
</dbReference>
<dbReference type="InterPro" id="IPR055411">
    <property type="entry name" value="LRR_FXL15/At3g58940/PEG3-like"/>
</dbReference>